<evidence type="ECO:0000313" key="2">
    <source>
        <dbReference type="EMBL" id="NDV93089.1"/>
    </source>
</evidence>
<dbReference type="PROSITE" id="PS50164">
    <property type="entry name" value="GIY_YIG"/>
    <property type="match status" value="1"/>
</dbReference>
<dbReference type="RefSeq" id="WP_163088431.1">
    <property type="nucleotide sequence ID" value="NZ_JAAAWN010000038.1"/>
</dbReference>
<organism evidence="2 3">
    <name type="scientific">Alteromonas profundi</name>
    <dbReference type="NCBI Taxonomy" id="2696062"/>
    <lineage>
        <taxon>Bacteria</taxon>
        <taxon>Pseudomonadati</taxon>
        <taxon>Pseudomonadota</taxon>
        <taxon>Gammaproteobacteria</taxon>
        <taxon>Alteromonadales</taxon>
        <taxon>Alteromonadaceae</taxon>
        <taxon>Alteromonas/Salinimonas group</taxon>
        <taxon>Alteromonas</taxon>
    </lineage>
</organism>
<comment type="caution">
    <text evidence="2">The sequence shown here is derived from an EMBL/GenBank/DDBJ whole genome shotgun (WGS) entry which is preliminary data.</text>
</comment>
<dbReference type="Pfam" id="PF01541">
    <property type="entry name" value="GIY-YIG"/>
    <property type="match status" value="1"/>
</dbReference>
<gene>
    <name evidence="2" type="ORF">GTH32_18125</name>
</gene>
<evidence type="ECO:0000259" key="1">
    <source>
        <dbReference type="PROSITE" id="PS50164"/>
    </source>
</evidence>
<dbReference type="InterPro" id="IPR035901">
    <property type="entry name" value="GIY-YIG_endonuc_sf"/>
</dbReference>
<dbReference type="InterPro" id="IPR000305">
    <property type="entry name" value="GIY-YIG_endonuc"/>
</dbReference>
<dbReference type="Proteomes" id="UP000470213">
    <property type="component" value="Unassembled WGS sequence"/>
</dbReference>
<feature type="domain" description="GIY-YIG" evidence="1">
    <location>
        <begin position="21"/>
        <end position="107"/>
    </location>
</feature>
<accession>A0A7X5RMT2</accession>
<proteinExistence type="predicted"/>
<dbReference type="Gene3D" id="3.40.1440.10">
    <property type="entry name" value="GIY-YIG endonuclease"/>
    <property type="match status" value="1"/>
</dbReference>
<protein>
    <submittedName>
        <fullName evidence="2">GIY-YIG nuclease family protein</fullName>
    </submittedName>
</protein>
<name>A0A7X5RMT2_9ALTE</name>
<sequence length="224" mass="25159">MYTEVRFYLANSLTPDVVTNAKYVVYGHECAAGLYIGYTTDPARRWQEHVRSASEKTDRNYNNSFKSAIRGFPEGFKHFIIAVASTEKVALKKESAAIQFYKPNLNTREPRTSSEYSYPFRALSESIVSSCVMKPKTKKTELNVKSDSDRVTVEAVVFTEGDKKRLKTLRAEPFERVMNISCHKASLEEFPDGSVVKLKAAPAGGPKRGAYLKAARTALITRVR</sequence>
<dbReference type="EMBL" id="JAAAWN010000038">
    <property type="protein sequence ID" value="NDV93089.1"/>
    <property type="molecule type" value="Genomic_DNA"/>
</dbReference>
<reference evidence="2 3" key="1">
    <citation type="submission" date="2020-01" db="EMBL/GenBank/DDBJ databases">
        <authorList>
            <person name="Chen J."/>
            <person name="Zhu S."/>
            <person name="Yang J."/>
        </authorList>
    </citation>
    <scope>NUCLEOTIDE SEQUENCE [LARGE SCALE GENOMIC DNA]</scope>
    <source>
        <strain evidence="2 3">345S023</strain>
    </source>
</reference>
<evidence type="ECO:0000313" key="3">
    <source>
        <dbReference type="Proteomes" id="UP000470213"/>
    </source>
</evidence>
<dbReference type="AlphaFoldDB" id="A0A7X5RMT2"/>
<dbReference type="SUPFAM" id="SSF82771">
    <property type="entry name" value="GIY-YIG endonuclease"/>
    <property type="match status" value="1"/>
</dbReference>
<keyword evidence="3" id="KW-1185">Reference proteome</keyword>